<dbReference type="Proteomes" id="UP000639772">
    <property type="component" value="Chromosome 6"/>
</dbReference>
<sequence>MKGTNLMNLRLLRMPAIGLPRTSRRNGLSTVDLPETKKTTRIKEMDYRYDRRFKARRV</sequence>
<accession>A0A835QX65</accession>
<evidence type="ECO:0000313" key="2">
    <source>
        <dbReference type="Proteomes" id="UP000639772"/>
    </source>
</evidence>
<protein>
    <submittedName>
        <fullName evidence="1">Uncharacterized protein</fullName>
    </submittedName>
</protein>
<name>A0A835QX65_VANPL</name>
<organism evidence="1 2">
    <name type="scientific">Vanilla planifolia</name>
    <name type="common">Vanilla</name>
    <dbReference type="NCBI Taxonomy" id="51239"/>
    <lineage>
        <taxon>Eukaryota</taxon>
        <taxon>Viridiplantae</taxon>
        <taxon>Streptophyta</taxon>
        <taxon>Embryophyta</taxon>
        <taxon>Tracheophyta</taxon>
        <taxon>Spermatophyta</taxon>
        <taxon>Magnoliopsida</taxon>
        <taxon>Liliopsida</taxon>
        <taxon>Asparagales</taxon>
        <taxon>Orchidaceae</taxon>
        <taxon>Vanilloideae</taxon>
        <taxon>Vanilleae</taxon>
        <taxon>Vanilla</taxon>
    </lineage>
</organism>
<dbReference type="EMBL" id="JADCNM010000006">
    <property type="protein sequence ID" value="KAG0477884.1"/>
    <property type="molecule type" value="Genomic_DNA"/>
</dbReference>
<evidence type="ECO:0000313" key="1">
    <source>
        <dbReference type="EMBL" id="KAG0477884.1"/>
    </source>
</evidence>
<gene>
    <name evidence="1" type="ORF">HPP92_012603</name>
</gene>
<reference evidence="1 2" key="1">
    <citation type="journal article" date="2020" name="Nat. Food">
        <title>A phased Vanilla planifolia genome enables genetic improvement of flavour and production.</title>
        <authorList>
            <person name="Hasing T."/>
            <person name="Tang H."/>
            <person name="Brym M."/>
            <person name="Khazi F."/>
            <person name="Huang T."/>
            <person name="Chambers A.H."/>
        </authorList>
    </citation>
    <scope>NUCLEOTIDE SEQUENCE [LARGE SCALE GENOMIC DNA]</scope>
    <source>
        <tissue evidence="1">Leaf</tissue>
    </source>
</reference>
<comment type="caution">
    <text evidence="1">The sequence shown here is derived from an EMBL/GenBank/DDBJ whole genome shotgun (WGS) entry which is preliminary data.</text>
</comment>
<dbReference type="AlphaFoldDB" id="A0A835QX65"/>
<proteinExistence type="predicted"/>